<dbReference type="PANTHER" id="PTHR46191">
    <property type="match status" value="1"/>
</dbReference>
<dbReference type="InterPro" id="IPR036412">
    <property type="entry name" value="HAD-like_sf"/>
</dbReference>
<gene>
    <name evidence="1" type="ORF">S03H2_20655</name>
</gene>
<dbReference type="PRINTS" id="PR00413">
    <property type="entry name" value="HADHALOGNASE"/>
</dbReference>
<dbReference type="InterPro" id="IPR023214">
    <property type="entry name" value="HAD_sf"/>
</dbReference>
<dbReference type="Gene3D" id="3.40.50.1000">
    <property type="entry name" value="HAD superfamily/HAD-like"/>
    <property type="match status" value="1"/>
</dbReference>
<dbReference type="EMBL" id="BARU01010910">
    <property type="protein sequence ID" value="GAH38826.1"/>
    <property type="molecule type" value="Genomic_DNA"/>
</dbReference>
<dbReference type="InterPro" id="IPR051828">
    <property type="entry name" value="HAD-like_hydrolase_domain"/>
</dbReference>
<dbReference type="SUPFAM" id="SSF56784">
    <property type="entry name" value="HAD-like"/>
    <property type="match status" value="1"/>
</dbReference>
<accession>X1EZK7</accession>
<protein>
    <submittedName>
        <fullName evidence="1">Uncharacterized protein</fullName>
    </submittedName>
</protein>
<organism evidence="1">
    <name type="scientific">marine sediment metagenome</name>
    <dbReference type="NCBI Taxonomy" id="412755"/>
    <lineage>
        <taxon>unclassified sequences</taxon>
        <taxon>metagenomes</taxon>
        <taxon>ecological metagenomes</taxon>
    </lineage>
</organism>
<dbReference type="InterPro" id="IPR041492">
    <property type="entry name" value="HAD_2"/>
</dbReference>
<evidence type="ECO:0000313" key="1">
    <source>
        <dbReference type="EMBL" id="GAH38826.1"/>
    </source>
</evidence>
<proteinExistence type="predicted"/>
<comment type="caution">
    <text evidence="1">The sequence shown here is derived from an EMBL/GenBank/DDBJ whole genome shotgun (WGS) entry which is preliminary data.</text>
</comment>
<dbReference type="Pfam" id="PF13419">
    <property type="entry name" value="HAD_2"/>
    <property type="match status" value="1"/>
</dbReference>
<dbReference type="PANTHER" id="PTHR46191:SF2">
    <property type="entry name" value="HALOACID DEHALOGENASE-LIKE HYDROLASE DOMAIN-CONTAINING PROTEIN 3"/>
    <property type="match status" value="1"/>
</dbReference>
<dbReference type="InterPro" id="IPR006439">
    <property type="entry name" value="HAD-SF_hydro_IA"/>
</dbReference>
<sequence>MYLLFEALHKSLLQADAWWREENCRSPISKRPPKERAAVYSDHVLRALRGAGLEVSHDVALHILMKLFQNGLNFELYDDALPTLKLLKERNLILGLISNVGQETDATYQDLGLQPYLDFQVTSSEAGHHKPHPEIFLTALEKAQVKAEEAMYVGDQYDLDIVGARGVGMKAVLIDRNDYFSNVIDCPRIHSLTEVVEYI</sequence>
<dbReference type="AlphaFoldDB" id="X1EZK7"/>
<dbReference type="NCBIfam" id="TIGR01549">
    <property type="entry name" value="HAD-SF-IA-v1"/>
    <property type="match status" value="1"/>
</dbReference>
<name>X1EZK7_9ZZZZ</name>
<reference evidence="1" key="1">
    <citation type="journal article" date="2014" name="Front. Microbiol.">
        <title>High frequency of phylogenetically diverse reductive dehalogenase-homologous genes in deep subseafloor sedimentary metagenomes.</title>
        <authorList>
            <person name="Kawai M."/>
            <person name="Futagami T."/>
            <person name="Toyoda A."/>
            <person name="Takaki Y."/>
            <person name="Nishi S."/>
            <person name="Hori S."/>
            <person name="Arai W."/>
            <person name="Tsubouchi T."/>
            <person name="Morono Y."/>
            <person name="Uchiyama I."/>
            <person name="Ito T."/>
            <person name="Fujiyama A."/>
            <person name="Inagaki F."/>
            <person name="Takami H."/>
        </authorList>
    </citation>
    <scope>NUCLEOTIDE SEQUENCE</scope>
    <source>
        <strain evidence="1">Expedition CK06-06</strain>
    </source>
</reference>